<evidence type="ECO:0000313" key="4">
    <source>
        <dbReference type="Proteomes" id="UP000501623"/>
    </source>
</evidence>
<dbReference type="InterPro" id="IPR050834">
    <property type="entry name" value="Glycosyltransf_2"/>
</dbReference>
<dbReference type="Pfam" id="PF08241">
    <property type="entry name" value="Methyltransf_11"/>
    <property type="match status" value="1"/>
</dbReference>
<keyword evidence="3" id="KW-0808">Transferase</keyword>
<dbReference type="KEGG" id="hts:HMJ29_19960"/>
<reference evidence="3 4" key="1">
    <citation type="submission" date="2020-05" db="EMBL/GenBank/DDBJ databases">
        <title>Complete genome sequence of Hymenobacter sp. TS19 in Coasted Sand Dune.</title>
        <authorList>
            <person name="Lee J.-H."/>
            <person name="Jung J.-H."/>
            <person name="Jeong S."/>
            <person name="Zhao L."/>
            <person name="Kim M.-K."/>
            <person name="Seo H.-S."/>
            <person name="Lim S."/>
        </authorList>
    </citation>
    <scope>NUCLEOTIDE SEQUENCE [LARGE SCALE GENOMIC DNA]</scope>
    <source>
        <strain evidence="3 4">TS19</strain>
    </source>
</reference>
<feature type="domain" description="Methyltransferase type 11" evidence="2">
    <location>
        <begin position="394"/>
        <end position="445"/>
    </location>
</feature>
<feature type="domain" description="Glycosyltransferase 2-like" evidence="1">
    <location>
        <begin position="7"/>
        <end position="131"/>
    </location>
</feature>
<gene>
    <name evidence="3" type="ORF">HMJ29_19960</name>
</gene>
<dbReference type="Gene3D" id="3.90.550.10">
    <property type="entry name" value="Spore Coat Polysaccharide Biosynthesis Protein SpsA, Chain A"/>
    <property type="match status" value="1"/>
</dbReference>
<dbReference type="PANTHER" id="PTHR43685:SF11">
    <property type="entry name" value="GLYCOSYLTRANSFERASE TAGX-RELATED"/>
    <property type="match status" value="1"/>
</dbReference>
<name>A0A6M6BLN3_9BACT</name>
<dbReference type="SUPFAM" id="SSF53448">
    <property type="entry name" value="Nucleotide-diphospho-sugar transferases"/>
    <property type="match status" value="1"/>
</dbReference>
<evidence type="ECO:0000313" key="3">
    <source>
        <dbReference type="EMBL" id="QJX49056.1"/>
    </source>
</evidence>
<accession>A0A6M6BLN3</accession>
<dbReference type="CDD" id="cd00761">
    <property type="entry name" value="Glyco_tranf_GTA_type"/>
    <property type="match status" value="1"/>
</dbReference>
<dbReference type="EMBL" id="CP053538">
    <property type="protein sequence ID" value="QJX49056.1"/>
    <property type="molecule type" value="Genomic_DNA"/>
</dbReference>
<sequence length="524" mass="60225">MIRPVVSIIITCYNYGHFLAEAIESALQQTYQYKEVVLVDDGSTDNTREVALRYPGVKYIYQHNQGLSAARNTGIRSSKGQYLVFLDADDWLLPNALSIGVPYLRHHPQAAFVAGSHKRVYTDGQKEEDKPLSYAPNPYYRLLSLGNYIGMISAVMFTRWALSAFHFDTSLRNCEDYDLYLNLTRRYPIVQHQHSIAAYRIHRASMSADIDKMLIGVQKVLDRQRTNLRSPLEIEGYSRGMHCWITYYEGRSDYKLEAGPLPDYQQTIQFFERFAPQAVQAYAVRHEHTKVERNSYTLTKGSSRLVQPAVPLAAQIRRAMAIAINYLLPFESRFGYDLRWPVERGYIEQFRQQIVEDLNGVVLDLQDSTYKDLPEKSTLTDALELTGATNNAQVYYKRNLLTLKELPGNTFDCIVFTHSLHTAYNFKTVMHHCRRVLKPGGTLFLTVPGKGEWNNPWYWSFTADEIRRLLVKIFSEGSVQLESLGNADVAVAYLYGLELTSVDQNKLSYHDPEYQVMHTIRVTT</sequence>
<keyword evidence="4" id="KW-1185">Reference proteome</keyword>
<dbReference type="InterPro" id="IPR029063">
    <property type="entry name" value="SAM-dependent_MTases_sf"/>
</dbReference>
<dbReference type="Gene3D" id="3.40.50.150">
    <property type="entry name" value="Vaccinia Virus protein VP39"/>
    <property type="match status" value="1"/>
</dbReference>
<organism evidence="3 4">
    <name type="scientific">Hymenobacter taeanensis</name>
    <dbReference type="NCBI Taxonomy" id="2735321"/>
    <lineage>
        <taxon>Bacteria</taxon>
        <taxon>Pseudomonadati</taxon>
        <taxon>Bacteroidota</taxon>
        <taxon>Cytophagia</taxon>
        <taxon>Cytophagales</taxon>
        <taxon>Hymenobacteraceae</taxon>
        <taxon>Hymenobacter</taxon>
    </lineage>
</organism>
<evidence type="ECO:0000259" key="2">
    <source>
        <dbReference type="Pfam" id="PF08241"/>
    </source>
</evidence>
<dbReference type="InterPro" id="IPR001173">
    <property type="entry name" value="Glyco_trans_2-like"/>
</dbReference>
<dbReference type="CDD" id="cd02440">
    <property type="entry name" value="AdoMet_MTases"/>
    <property type="match status" value="1"/>
</dbReference>
<dbReference type="RefSeq" id="WP_171593143.1">
    <property type="nucleotide sequence ID" value="NZ_CP053538.1"/>
</dbReference>
<proteinExistence type="predicted"/>
<dbReference type="SUPFAM" id="SSF53335">
    <property type="entry name" value="S-adenosyl-L-methionine-dependent methyltransferases"/>
    <property type="match status" value="1"/>
</dbReference>
<dbReference type="Proteomes" id="UP000501623">
    <property type="component" value="Chromosome"/>
</dbReference>
<dbReference type="InterPro" id="IPR029044">
    <property type="entry name" value="Nucleotide-diphossugar_trans"/>
</dbReference>
<dbReference type="InterPro" id="IPR013216">
    <property type="entry name" value="Methyltransf_11"/>
</dbReference>
<dbReference type="PANTHER" id="PTHR43685">
    <property type="entry name" value="GLYCOSYLTRANSFERASE"/>
    <property type="match status" value="1"/>
</dbReference>
<dbReference type="Pfam" id="PF00535">
    <property type="entry name" value="Glycos_transf_2"/>
    <property type="match status" value="1"/>
</dbReference>
<dbReference type="GO" id="GO:0008757">
    <property type="term" value="F:S-adenosylmethionine-dependent methyltransferase activity"/>
    <property type="evidence" value="ECO:0007669"/>
    <property type="project" value="InterPro"/>
</dbReference>
<dbReference type="AlphaFoldDB" id="A0A6M6BLN3"/>
<protein>
    <submittedName>
        <fullName evidence="3">Glycosyltransferase</fullName>
    </submittedName>
</protein>
<evidence type="ECO:0000259" key="1">
    <source>
        <dbReference type="Pfam" id="PF00535"/>
    </source>
</evidence>